<protein>
    <submittedName>
        <fullName evidence="7">Sigma-70 family RNA polymerase sigma factor</fullName>
    </submittedName>
</protein>
<name>A0A934UKR5_9SPHI</name>
<keyword evidence="3" id="KW-0731">Sigma factor</keyword>
<dbReference type="InterPro" id="IPR039425">
    <property type="entry name" value="RNA_pol_sigma-70-like"/>
</dbReference>
<dbReference type="NCBIfam" id="TIGR02937">
    <property type="entry name" value="sigma70-ECF"/>
    <property type="match status" value="1"/>
</dbReference>
<comment type="caution">
    <text evidence="7">The sequence shown here is derived from an EMBL/GenBank/DDBJ whole genome shotgun (WGS) entry which is preliminary data.</text>
</comment>
<evidence type="ECO:0000259" key="6">
    <source>
        <dbReference type="Pfam" id="PF08281"/>
    </source>
</evidence>
<reference evidence="7" key="1">
    <citation type="submission" date="2020-12" db="EMBL/GenBank/DDBJ databases">
        <title>Bacterial novel species Mucilaginibacter sp. SD-g isolated from soil.</title>
        <authorList>
            <person name="Jung H.-Y."/>
        </authorList>
    </citation>
    <scope>NUCLEOTIDE SEQUENCE</scope>
    <source>
        <strain evidence="7">SD-g</strain>
    </source>
</reference>
<dbReference type="CDD" id="cd06171">
    <property type="entry name" value="Sigma70_r4"/>
    <property type="match status" value="1"/>
</dbReference>
<dbReference type="AlphaFoldDB" id="A0A934UKR5"/>
<evidence type="ECO:0000256" key="3">
    <source>
        <dbReference type="ARBA" id="ARBA00023082"/>
    </source>
</evidence>
<evidence type="ECO:0000313" key="7">
    <source>
        <dbReference type="EMBL" id="MBK0377738.1"/>
    </source>
</evidence>
<evidence type="ECO:0000256" key="4">
    <source>
        <dbReference type="ARBA" id="ARBA00023163"/>
    </source>
</evidence>
<keyword evidence="8" id="KW-1185">Reference proteome</keyword>
<feature type="domain" description="RNA polymerase sigma-70 region 2" evidence="5">
    <location>
        <begin position="29"/>
        <end position="96"/>
    </location>
</feature>
<evidence type="ECO:0000256" key="1">
    <source>
        <dbReference type="ARBA" id="ARBA00010641"/>
    </source>
</evidence>
<dbReference type="Pfam" id="PF08281">
    <property type="entry name" value="Sigma70_r4_2"/>
    <property type="match status" value="1"/>
</dbReference>
<evidence type="ECO:0000259" key="5">
    <source>
        <dbReference type="Pfam" id="PF04542"/>
    </source>
</evidence>
<dbReference type="InterPro" id="IPR014284">
    <property type="entry name" value="RNA_pol_sigma-70_dom"/>
</dbReference>
<dbReference type="PANTHER" id="PTHR43133">
    <property type="entry name" value="RNA POLYMERASE ECF-TYPE SIGMA FACTO"/>
    <property type="match status" value="1"/>
</dbReference>
<evidence type="ECO:0000256" key="2">
    <source>
        <dbReference type="ARBA" id="ARBA00023015"/>
    </source>
</evidence>
<dbReference type="Gene3D" id="1.10.10.10">
    <property type="entry name" value="Winged helix-like DNA-binding domain superfamily/Winged helix DNA-binding domain"/>
    <property type="match status" value="1"/>
</dbReference>
<keyword evidence="4" id="KW-0804">Transcription</keyword>
<evidence type="ECO:0000313" key="8">
    <source>
        <dbReference type="Proteomes" id="UP000613193"/>
    </source>
</evidence>
<dbReference type="InterPro" id="IPR036388">
    <property type="entry name" value="WH-like_DNA-bd_sf"/>
</dbReference>
<dbReference type="Proteomes" id="UP000613193">
    <property type="component" value="Unassembled WGS sequence"/>
</dbReference>
<dbReference type="Pfam" id="PF04542">
    <property type="entry name" value="Sigma70_r2"/>
    <property type="match status" value="1"/>
</dbReference>
<accession>A0A934UKR5</accession>
<keyword evidence="2" id="KW-0805">Transcription regulation</keyword>
<proteinExistence type="inferred from homology"/>
<dbReference type="InterPro" id="IPR013249">
    <property type="entry name" value="RNA_pol_sigma70_r4_t2"/>
</dbReference>
<dbReference type="GO" id="GO:0006352">
    <property type="term" value="P:DNA-templated transcription initiation"/>
    <property type="evidence" value="ECO:0007669"/>
    <property type="project" value="InterPro"/>
</dbReference>
<gene>
    <name evidence="7" type="ORF">I5M19_00355</name>
</gene>
<dbReference type="GO" id="GO:0003677">
    <property type="term" value="F:DNA binding"/>
    <property type="evidence" value="ECO:0007669"/>
    <property type="project" value="InterPro"/>
</dbReference>
<dbReference type="Gene3D" id="1.10.1740.10">
    <property type="match status" value="1"/>
</dbReference>
<dbReference type="PANTHER" id="PTHR43133:SF62">
    <property type="entry name" value="RNA POLYMERASE SIGMA FACTOR SIGZ"/>
    <property type="match status" value="1"/>
</dbReference>
<dbReference type="InterPro" id="IPR013324">
    <property type="entry name" value="RNA_pol_sigma_r3/r4-like"/>
</dbReference>
<sequence length="194" mass="22601">MNVYTKTYLTEAEIVTAIKTKSRTGAEALYDMYARTLFYSIIRIVKTREVAEDVLQKVFLKIWNSFNLYDPEKGRLYTWMINIARNMAMDELRSKRHHNSLLNQDIESADSSYIEANYQVQVNIDHYGLRNFVNNLKEEQAEILDLVYFKGYSHTEAANKLQLPLGTVKTRVRCGLKALRVFLIKDINFLKTAS</sequence>
<dbReference type="GO" id="GO:0016987">
    <property type="term" value="F:sigma factor activity"/>
    <property type="evidence" value="ECO:0007669"/>
    <property type="project" value="UniProtKB-KW"/>
</dbReference>
<dbReference type="RefSeq" id="WP_200062918.1">
    <property type="nucleotide sequence ID" value="NZ_JAEHFW010000001.1"/>
</dbReference>
<dbReference type="EMBL" id="JAEHFW010000001">
    <property type="protein sequence ID" value="MBK0377738.1"/>
    <property type="molecule type" value="Genomic_DNA"/>
</dbReference>
<dbReference type="SUPFAM" id="SSF88659">
    <property type="entry name" value="Sigma3 and sigma4 domains of RNA polymerase sigma factors"/>
    <property type="match status" value="1"/>
</dbReference>
<dbReference type="InterPro" id="IPR007627">
    <property type="entry name" value="RNA_pol_sigma70_r2"/>
</dbReference>
<organism evidence="7 8">
    <name type="scientific">Mucilaginibacter segetis</name>
    <dbReference type="NCBI Taxonomy" id="2793071"/>
    <lineage>
        <taxon>Bacteria</taxon>
        <taxon>Pseudomonadati</taxon>
        <taxon>Bacteroidota</taxon>
        <taxon>Sphingobacteriia</taxon>
        <taxon>Sphingobacteriales</taxon>
        <taxon>Sphingobacteriaceae</taxon>
        <taxon>Mucilaginibacter</taxon>
    </lineage>
</organism>
<dbReference type="InterPro" id="IPR013325">
    <property type="entry name" value="RNA_pol_sigma_r2"/>
</dbReference>
<feature type="domain" description="RNA polymerase sigma factor 70 region 4 type 2" evidence="6">
    <location>
        <begin position="130"/>
        <end position="179"/>
    </location>
</feature>
<comment type="similarity">
    <text evidence="1">Belongs to the sigma-70 factor family. ECF subfamily.</text>
</comment>
<dbReference type="SUPFAM" id="SSF88946">
    <property type="entry name" value="Sigma2 domain of RNA polymerase sigma factors"/>
    <property type="match status" value="1"/>
</dbReference>